<dbReference type="OrthoDB" id="9809338at2"/>
<evidence type="ECO:0000313" key="7">
    <source>
        <dbReference type="Proteomes" id="UP000235828"/>
    </source>
</evidence>
<dbReference type="SMART" id="SM00342">
    <property type="entry name" value="HTH_ARAC"/>
    <property type="match status" value="1"/>
</dbReference>
<dbReference type="InterPro" id="IPR009057">
    <property type="entry name" value="Homeodomain-like_sf"/>
</dbReference>
<evidence type="ECO:0000256" key="1">
    <source>
        <dbReference type="ARBA" id="ARBA00023015"/>
    </source>
</evidence>
<dbReference type="GO" id="GO:0003700">
    <property type="term" value="F:DNA-binding transcription factor activity"/>
    <property type="evidence" value="ECO:0007669"/>
    <property type="project" value="InterPro"/>
</dbReference>
<evidence type="ECO:0000313" key="6">
    <source>
        <dbReference type="EMBL" id="SON52199.1"/>
    </source>
</evidence>
<feature type="domain" description="HTH araC/xylS-type" evidence="5">
    <location>
        <begin position="175"/>
        <end position="273"/>
    </location>
</feature>
<dbReference type="Gene3D" id="1.10.10.60">
    <property type="entry name" value="Homeodomain-like"/>
    <property type="match status" value="2"/>
</dbReference>
<evidence type="ECO:0000256" key="3">
    <source>
        <dbReference type="ARBA" id="ARBA00023163"/>
    </source>
</evidence>
<dbReference type="PANTHER" id="PTHR46796:SF10">
    <property type="entry name" value="TRANSCRIPTIONAL ACTIVATOR FEAR"/>
    <property type="match status" value="1"/>
</dbReference>
<dbReference type="InterPro" id="IPR018060">
    <property type="entry name" value="HTH_AraC"/>
</dbReference>
<name>A0A2N8ZJV8_9VIBR</name>
<dbReference type="SUPFAM" id="SSF46689">
    <property type="entry name" value="Homeodomain-like"/>
    <property type="match status" value="2"/>
</dbReference>
<keyword evidence="1" id="KW-0805">Transcription regulation</keyword>
<keyword evidence="2" id="KW-0238">DNA-binding</keyword>
<dbReference type="RefSeq" id="WP_102524512.1">
    <property type="nucleotide sequence ID" value="NZ_LT960612.1"/>
</dbReference>
<dbReference type="EMBL" id="LT960612">
    <property type="protein sequence ID" value="SON52199.1"/>
    <property type="molecule type" value="Genomic_DNA"/>
</dbReference>
<evidence type="ECO:0000259" key="5">
    <source>
        <dbReference type="PROSITE" id="PS01124"/>
    </source>
</evidence>
<dbReference type="PROSITE" id="PS01124">
    <property type="entry name" value="HTH_ARAC_FAMILY_2"/>
    <property type="match status" value="1"/>
</dbReference>
<reference evidence="6 7" key="1">
    <citation type="submission" date="2017-10" db="EMBL/GenBank/DDBJ databases">
        <authorList>
            <person name="Banno H."/>
            <person name="Chua N.-H."/>
        </authorList>
    </citation>
    <scope>NUCLEOTIDE SEQUENCE [LARGE SCALE GENOMIC DNA]</scope>
    <source>
        <strain evidence="6">Vibrio tapetis CECT4600</strain>
    </source>
</reference>
<dbReference type="Gene3D" id="2.60.120.10">
    <property type="entry name" value="Jelly Rolls"/>
    <property type="match status" value="1"/>
</dbReference>
<keyword evidence="7" id="KW-1185">Reference proteome</keyword>
<dbReference type="KEGG" id="vta:B0588"/>
<accession>A0A2N8ZJV8</accession>
<keyword evidence="3" id="KW-0804">Transcription</keyword>
<dbReference type="Pfam" id="PF12833">
    <property type="entry name" value="HTH_18"/>
    <property type="match status" value="1"/>
</dbReference>
<proteinExistence type="predicted"/>
<sequence>MTSSSSLPINTCPDLKHGSNDSSPKPAQVMTLSSEMNIHSHDYTQIVIGLTGQAEFDVSGVGNFIGQGQGCVVTASTEHAFGGVGKSDILVLNMLAEKHDDFLVHERLDELGRKDIYFQLDASIQQLIKMLTVEMLESPENDLLSRSCNEMVLALLQKHMKSYHALQRESRMDLEGVDRYIDSHLSRKISVSELASSVFLGESQFHMLFKGQTGVTPHQYVLTKRIDAAKVLIEAGNLSLGHIAELTGFSGQSAFTHAFSRIQGLSPSQYKKRFSVK</sequence>
<gene>
    <name evidence="6" type="ORF">VTAP4600_B0588</name>
</gene>
<dbReference type="PANTHER" id="PTHR46796">
    <property type="entry name" value="HTH-TYPE TRANSCRIPTIONAL ACTIVATOR RHAS-RELATED"/>
    <property type="match status" value="1"/>
</dbReference>
<dbReference type="InterPro" id="IPR050204">
    <property type="entry name" value="AraC_XylS_family_regulators"/>
</dbReference>
<dbReference type="SUPFAM" id="SSF51182">
    <property type="entry name" value="RmlC-like cupins"/>
    <property type="match status" value="1"/>
</dbReference>
<dbReference type="GO" id="GO:0043565">
    <property type="term" value="F:sequence-specific DNA binding"/>
    <property type="evidence" value="ECO:0007669"/>
    <property type="project" value="InterPro"/>
</dbReference>
<protein>
    <submittedName>
        <fullName evidence="6">Putative ARAC FAMILY TRANSCRIPTIONAL REGULATORY PROTEIN</fullName>
    </submittedName>
</protein>
<feature type="region of interest" description="Disordered" evidence="4">
    <location>
        <begin position="1"/>
        <end position="26"/>
    </location>
</feature>
<evidence type="ECO:0000256" key="4">
    <source>
        <dbReference type="SAM" id="MobiDB-lite"/>
    </source>
</evidence>
<dbReference type="InterPro" id="IPR014710">
    <property type="entry name" value="RmlC-like_jellyroll"/>
</dbReference>
<dbReference type="AlphaFoldDB" id="A0A2N8ZJV8"/>
<dbReference type="Proteomes" id="UP000235828">
    <property type="component" value="Chromosome B"/>
</dbReference>
<organism evidence="6 7">
    <name type="scientific">Vibrio tapetis subsp. tapetis</name>
    <dbReference type="NCBI Taxonomy" id="1671868"/>
    <lineage>
        <taxon>Bacteria</taxon>
        <taxon>Pseudomonadati</taxon>
        <taxon>Pseudomonadota</taxon>
        <taxon>Gammaproteobacteria</taxon>
        <taxon>Vibrionales</taxon>
        <taxon>Vibrionaceae</taxon>
        <taxon>Vibrio</taxon>
    </lineage>
</organism>
<dbReference type="InterPro" id="IPR011051">
    <property type="entry name" value="RmlC_Cupin_sf"/>
</dbReference>
<evidence type="ECO:0000256" key="2">
    <source>
        <dbReference type="ARBA" id="ARBA00023125"/>
    </source>
</evidence>